<dbReference type="Gene3D" id="1.10.260.40">
    <property type="entry name" value="lambda repressor-like DNA-binding domains"/>
    <property type="match status" value="1"/>
</dbReference>
<protein>
    <submittedName>
        <fullName evidence="3">Helix-turn-helix domain-containing protein</fullName>
    </submittedName>
</protein>
<dbReference type="RefSeq" id="WP_154419873.1">
    <property type="nucleotide sequence ID" value="NZ_CP044331.1"/>
</dbReference>
<accession>A0A6B8LZD1</accession>
<reference evidence="3 4" key="1">
    <citation type="submission" date="2019-09" db="EMBL/GenBank/DDBJ databases">
        <title>Isolation and complete genome sequencing of Methylocystis species.</title>
        <authorList>
            <person name="Rumah B.L."/>
            <person name="Stead C.E."/>
            <person name="Stevens B.C."/>
            <person name="Minton N.P."/>
            <person name="Grosse-Honebrink A."/>
            <person name="Zhang Y."/>
        </authorList>
    </citation>
    <scope>NUCLEOTIDE SEQUENCE [LARGE SCALE GENOMIC DNA]</scope>
    <source>
        <strain evidence="3 4">BRCS2</strain>
    </source>
</reference>
<dbReference type="InterPro" id="IPR050807">
    <property type="entry name" value="TransReg_Diox_bact_type"/>
</dbReference>
<dbReference type="GO" id="GO:0003700">
    <property type="term" value="F:DNA-binding transcription factor activity"/>
    <property type="evidence" value="ECO:0007669"/>
    <property type="project" value="TreeGrafter"/>
</dbReference>
<dbReference type="EMBL" id="CP044331">
    <property type="protein sequence ID" value="QGM97787.1"/>
    <property type="molecule type" value="Genomic_DNA"/>
</dbReference>
<dbReference type="GO" id="GO:0005829">
    <property type="term" value="C:cytosol"/>
    <property type="evidence" value="ECO:0007669"/>
    <property type="project" value="TreeGrafter"/>
</dbReference>
<dbReference type="PANTHER" id="PTHR46797">
    <property type="entry name" value="HTH-TYPE TRANSCRIPTIONAL REGULATOR"/>
    <property type="match status" value="1"/>
</dbReference>
<evidence type="ECO:0000313" key="3">
    <source>
        <dbReference type="EMBL" id="QGM97787.1"/>
    </source>
</evidence>
<dbReference type="InterPro" id="IPR013096">
    <property type="entry name" value="Cupin_2"/>
</dbReference>
<name>A0A6B8LZD1_9HYPH</name>
<dbReference type="SMART" id="SM00530">
    <property type="entry name" value="HTH_XRE"/>
    <property type="match status" value="1"/>
</dbReference>
<dbReference type="Proteomes" id="UP000422569">
    <property type="component" value="Chromosome"/>
</dbReference>
<dbReference type="InterPro" id="IPR011051">
    <property type="entry name" value="RmlC_Cupin_sf"/>
</dbReference>
<dbReference type="Pfam" id="PF07883">
    <property type="entry name" value="Cupin_2"/>
    <property type="match status" value="1"/>
</dbReference>
<evidence type="ECO:0000259" key="2">
    <source>
        <dbReference type="PROSITE" id="PS50943"/>
    </source>
</evidence>
<dbReference type="Pfam" id="PF01381">
    <property type="entry name" value="HTH_3"/>
    <property type="match status" value="1"/>
</dbReference>
<dbReference type="InterPro" id="IPR014710">
    <property type="entry name" value="RmlC-like_jellyroll"/>
</dbReference>
<feature type="domain" description="HTH cro/C1-type" evidence="2">
    <location>
        <begin position="24"/>
        <end position="78"/>
    </location>
</feature>
<dbReference type="CDD" id="cd00093">
    <property type="entry name" value="HTH_XRE"/>
    <property type="match status" value="1"/>
</dbReference>
<organism evidence="3 4">
    <name type="scientific">Methylocystis parvus</name>
    <dbReference type="NCBI Taxonomy" id="134"/>
    <lineage>
        <taxon>Bacteria</taxon>
        <taxon>Pseudomonadati</taxon>
        <taxon>Pseudomonadota</taxon>
        <taxon>Alphaproteobacteria</taxon>
        <taxon>Hyphomicrobiales</taxon>
        <taxon>Methylocystaceae</taxon>
        <taxon>Methylocystis</taxon>
    </lineage>
</organism>
<evidence type="ECO:0000313" key="4">
    <source>
        <dbReference type="Proteomes" id="UP000422569"/>
    </source>
</evidence>
<dbReference type="SUPFAM" id="SSF51182">
    <property type="entry name" value="RmlC-like cupins"/>
    <property type="match status" value="1"/>
</dbReference>
<dbReference type="PANTHER" id="PTHR46797:SF1">
    <property type="entry name" value="METHYLPHOSPHONATE SYNTHASE"/>
    <property type="match status" value="1"/>
</dbReference>
<keyword evidence="4" id="KW-1185">Reference proteome</keyword>
<keyword evidence="1" id="KW-0238">DNA-binding</keyword>
<dbReference type="InterPro" id="IPR010982">
    <property type="entry name" value="Lambda_DNA-bd_dom_sf"/>
</dbReference>
<sequence>MPKEPEYRRPAADNALAATVADRLKKLIAKNGRSFERLADLSGIDPKDLLGIERGAITPTINHLWRIAHALGIPFGSLVAAGTRDVRVIRSDQRHSVASHDGNFQTRPLFPYSGPRAAEFYEVVLAPHHRQSVEAHAPGTKENLVVSKGAVEVSIGREAPQTLEEGDAIDFLADVPHSYRNLGSVPAIVYLVMSYEPCPCDGSA</sequence>
<evidence type="ECO:0000256" key="1">
    <source>
        <dbReference type="ARBA" id="ARBA00023125"/>
    </source>
</evidence>
<dbReference type="PROSITE" id="PS50943">
    <property type="entry name" value="HTH_CROC1"/>
    <property type="match status" value="1"/>
</dbReference>
<dbReference type="GO" id="GO:0003677">
    <property type="term" value="F:DNA binding"/>
    <property type="evidence" value="ECO:0007669"/>
    <property type="project" value="UniProtKB-KW"/>
</dbReference>
<dbReference type="Gene3D" id="2.60.120.10">
    <property type="entry name" value="Jelly Rolls"/>
    <property type="match status" value="1"/>
</dbReference>
<dbReference type="CDD" id="cd02209">
    <property type="entry name" value="cupin_XRE_C"/>
    <property type="match status" value="1"/>
</dbReference>
<dbReference type="SUPFAM" id="SSF47413">
    <property type="entry name" value="lambda repressor-like DNA-binding domains"/>
    <property type="match status" value="1"/>
</dbReference>
<dbReference type="KEGG" id="mpar:F7D14_10110"/>
<proteinExistence type="predicted"/>
<dbReference type="AlphaFoldDB" id="A0A6B8LZD1"/>
<gene>
    <name evidence="3" type="ORF">F7D14_10110</name>
</gene>
<dbReference type="InterPro" id="IPR001387">
    <property type="entry name" value="Cro/C1-type_HTH"/>
</dbReference>